<sequence length="182" mass="19498">MVEIRLDETLAANQALMTVNVLKGDLKTLWTYRRPGYARRFWQGWYESGRSNATRAGEQGRGFAVVAGEVGLPAGRSGDAAKEIKKLITDSVERVEQGSQLVNKAGETMSEVVRGIQRVTAIMAEIGSATRAECGSGPGGRCRDADGPGHSAKCGVGWRIGRLPRKAARLLPHCTLAVCCNA</sequence>
<dbReference type="Proteomes" id="UP000672657">
    <property type="component" value="Unassembled WGS sequence"/>
</dbReference>
<dbReference type="EMBL" id="CAJPVI010000014">
    <property type="protein sequence ID" value="CAG2144637.1"/>
    <property type="molecule type" value="Genomic_DNA"/>
</dbReference>
<evidence type="ECO:0000313" key="5">
    <source>
        <dbReference type="EMBL" id="CAG2144637.1"/>
    </source>
</evidence>
<comment type="caution">
    <text evidence="5">The sequence shown here is derived from an EMBL/GenBank/DDBJ whole genome shotgun (WGS) entry which is preliminary data.</text>
</comment>
<dbReference type="InterPro" id="IPR004089">
    <property type="entry name" value="MCPsignal_dom"/>
</dbReference>
<feature type="domain" description="Methyl-accepting transducer" evidence="4">
    <location>
        <begin position="53"/>
        <end position="130"/>
    </location>
</feature>
<dbReference type="PROSITE" id="PS50111">
    <property type="entry name" value="CHEMOTAXIS_TRANSDUC_2"/>
    <property type="match status" value="1"/>
</dbReference>
<keyword evidence="1" id="KW-0488">Methylation</keyword>
<dbReference type="InterPro" id="IPR051310">
    <property type="entry name" value="MCP_chemotaxis"/>
</dbReference>
<evidence type="ECO:0000259" key="4">
    <source>
        <dbReference type="PROSITE" id="PS50111"/>
    </source>
</evidence>
<evidence type="ECO:0000256" key="2">
    <source>
        <dbReference type="ARBA" id="ARBA00029447"/>
    </source>
</evidence>
<dbReference type="PANTHER" id="PTHR43531:SF14">
    <property type="entry name" value="METHYL-ACCEPTING CHEMOTAXIS PROTEIN I-RELATED"/>
    <property type="match status" value="1"/>
</dbReference>
<dbReference type="PANTHER" id="PTHR43531">
    <property type="entry name" value="PROTEIN ICFG"/>
    <property type="match status" value="1"/>
</dbReference>
<reference evidence="5 6" key="1">
    <citation type="submission" date="2021-03" db="EMBL/GenBank/DDBJ databases">
        <authorList>
            <person name="Peeters C."/>
        </authorList>
    </citation>
    <scope>NUCLEOTIDE SEQUENCE [LARGE SCALE GENOMIC DNA]</scope>
    <source>
        <strain evidence="5 6">LMG 26411</strain>
    </source>
</reference>
<comment type="similarity">
    <text evidence="2">Belongs to the methyl-accepting chemotaxis (MCP) protein family.</text>
</comment>
<organism evidence="5 6">
    <name type="scientific">Cupriavidus numazuensis</name>
    <dbReference type="NCBI Taxonomy" id="221992"/>
    <lineage>
        <taxon>Bacteria</taxon>
        <taxon>Pseudomonadati</taxon>
        <taxon>Pseudomonadota</taxon>
        <taxon>Betaproteobacteria</taxon>
        <taxon>Burkholderiales</taxon>
        <taxon>Burkholderiaceae</taxon>
        <taxon>Cupriavidus</taxon>
    </lineage>
</organism>
<proteinExistence type="inferred from homology"/>
<accession>A0ABN7PWV1</accession>
<evidence type="ECO:0000313" key="6">
    <source>
        <dbReference type="Proteomes" id="UP000672657"/>
    </source>
</evidence>
<evidence type="ECO:0000256" key="1">
    <source>
        <dbReference type="ARBA" id="ARBA00022481"/>
    </source>
</evidence>
<name>A0ABN7PWV1_9BURK</name>
<dbReference type="SUPFAM" id="SSF58104">
    <property type="entry name" value="Methyl-accepting chemotaxis protein (MCP) signaling domain"/>
    <property type="match status" value="1"/>
</dbReference>
<gene>
    <name evidence="5" type="ORF">LMG26411_02598</name>
</gene>
<dbReference type="Pfam" id="PF00015">
    <property type="entry name" value="MCPsignal"/>
    <property type="match status" value="1"/>
</dbReference>
<protein>
    <recommendedName>
        <fullName evidence="4">Methyl-accepting transducer domain-containing protein</fullName>
    </recommendedName>
</protein>
<dbReference type="Gene3D" id="1.10.287.950">
    <property type="entry name" value="Methyl-accepting chemotaxis protein"/>
    <property type="match status" value="1"/>
</dbReference>
<keyword evidence="3" id="KW-0807">Transducer</keyword>
<keyword evidence="6" id="KW-1185">Reference proteome</keyword>
<evidence type="ECO:0000256" key="3">
    <source>
        <dbReference type="PROSITE-ProRule" id="PRU00284"/>
    </source>
</evidence>